<feature type="domain" description="Thioredoxin" evidence="3">
    <location>
        <begin position="1"/>
        <end position="85"/>
    </location>
</feature>
<gene>
    <name evidence="4" type="ORF">CAMP_LOCUS2551</name>
</gene>
<dbReference type="Proteomes" id="UP001152747">
    <property type="component" value="Unassembled WGS sequence"/>
</dbReference>
<reference evidence="4" key="1">
    <citation type="submission" date="2022-11" db="EMBL/GenBank/DDBJ databases">
        <authorList>
            <person name="Kikuchi T."/>
        </authorList>
    </citation>
    <scope>NUCLEOTIDE SEQUENCE</scope>
    <source>
        <strain evidence="4">PS1010</strain>
    </source>
</reference>
<dbReference type="PROSITE" id="PS51352">
    <property type="entry name" value="THIOREDOXIN_2"/>
    <property type="match status" value="1"/>
</dbReference>
<dbReference type="CDD" id="cd02947">
    <property type="entry name" value="TRX_family"/>
    <property type="match status" value="1"/>
</dbReference>
<evidence type="ECO:0000313" key="5">
    <source>
        <dbReference type="Proteomes" id="UP001152747"/>
    </source>
</evidence>
<dbReference type="Pfam" id="PF00085">
    <property type="entry name" value="Thioredoxin"/>
    <property type="match status" value="1"/>
</dbReference>
<dbReference type="InterPro" id="IPR017937">
    <property type="entry name" value="Thioredoxin_CS"/>
</dbReference>
<proteinExistence type="predicted"/>
<dbReference type="EMBL" id="CANHGI010000001">
    <property type="protein sequence ID" value="CAI5439914.1"/>
    <property type="molecule type" value="Genomic_DNA"/>
</dbReference>
<dbReference type="Gene3D" id="3.40.30.10">
    <property type="entry name" value="Glutaredoxin"/>
    <property type="match status" value="1"/>
</dbReference>
<evidence type="ECO:0000259" key="3">
    <source>
        <dbReference type="PROSITE" id="PS51352"/>
    </source>
</evidence>
<evidence type="ECO:0000313" key="4">
    <source>
        <dbReference type="EMBL" id="CAI5439914.1"/>
    </source>
</evidence>
<dbReference type="GO" id="GO:0015035">
    <property type="term" value="F:protein-disulfide reductase activity"/>
    <property type="evidence" value="ECO:0007669"/>
    <property type="project" value="InterPro"/>
</dbReference>
<organism evidence="4 5">
    <name type="scientific">Caenorhabditis angaria</name>
    <dbReference type="NCBI Taxonomy" id="860376"/>
    <lineage>
        <taxon>Eukaryota</taxon>
        <taxon>Metazoa</taxon>
        <taxon>Ecdysozoa</taxon>
        <taxon>Nematoda</taxon>
        <taxon>Chromadorea</taxon>
        <taxon>Rhabditida</taxon>
        <taxon>Rhabditina</taxon>
        <taxon>Rhabditomorpha</taxon>
        <taxon>Rhabditoidea</taxon>
        <taxon>Rhabditidae</taxon>
        <taxon>Peloderinae</taxon>
        <taxon>Caenorhabditis</taxon>
    </lineage>
</organism>
<keyword evidence="1 2" id="KW-1015">Disulfide bond</keyword>
<dbReference type="PIRSF" id="PIRSF000077">
    <property type="entry name" value="Thioredoxin"/>
    <property type="match status" value="1"/>
</dbReference>
<name>A0A9P1MXR3_9PELO</name>
<dbReference type="AlphaFoldDB" id="A0A9P1MXR3"/>
<dbReference type="PRINTS" id="PR00421">
    <property type="entry name" value="THIOREDOXIN"/>
</dbReference>
<evidence type="ECO:0000256" key="2">
    <source>
        <dbReference type="PIRSR" id="PIRSR000077-4"/>
    </source>
</evidence>
<dbReference type="InterPro" id="IPR013766">
    <property type="entry name" value="Thioredoxin_domain"/>
</dbReference>
<feature type="disulfide bond" description="Redox-active" evidence="2">
    <location>
        <begin position="11"/>
        <end position="14"/>
    </location>
</feature>
<sequence length="85" mass="9721">MILAYFTAKWCGPCQHISPIVSEFSDKFAEKFEFLKIDLDENEEISDRFNVDCIPTFLVLKNGEVVETLSGANQKGLQTILEKNY</sequence>
<keyword evidence="5" id="KW-1185">Reference proteome</keyword>
<dbReference type="InterPro" id="IPR005746">
    <property type="entry name" value="Thioredoxin"/>
</dbReference>
<dbReference type="OrthoDB" id="2121326at2759"/>
<dbReference type="InterPro" id="IPR036249">
    <property type="entry name" value="Thioredoxin-like_sf"/>
</dbReference>
<protein>
    <recommendedName>
        <fullName evidence="3">Thioredoxin domain-containing protein</fullName>
    </recommendedName>
</protein>
<dbReference type="PROSITE" id="PS00194">
    <property type="entry name" value="THIOREDOXIN_1"/>
    <property type="match status" value="1"/>
</dbReference>
<comment type="caution">
    <text evidence="4">The sequence shown here is derived from an EMBL/GenBank/DDBJ whole genome shotgun (WGS) entry which is preliminary data.</text>
</comment>
<dbReference type="PANTHER" id="PTHR46115">
    <property type="entry name" value="THIOREDOXIN-LIKE PROTEIN 1"/>
    <property type="match status" value="1"/>
</dbReference>
<accession>A0A9P1MXR3</accession>
<keyword evidence="2" id="KW-0676">Redox-active center</keyword>
<dbReference type="SUPFAM" id="SSF52833">
    <property type="entry name" value="Thioredoxin-like"/>
    <property type="match status" value="1"/>
</dbReference>
<evidence type="ECO:0000256" key="1">
    <source>
        <dbReference type="ARBA" id="ARBA00023157"/>
    </source>
</evidence>